<organism evidence="1 2">
    <name type="scientific">Sclerotinia borealis (strain F-4128)</name>
    <dbReference type="NCBI Taxonomy" id="1432307"/>
    <lineage>
        <taxon>Eukaryota</taxon>
        <taxon>Fungi</taxon>
        <taxon>Dikarya</taxon>
        <taxon>Ascomycota</taxon>
        <taxon>Pezizomycotina</taxon>
        <taxon>Leotiomycetes</taxon>
        <taxon>Helotiales</taxon>
        <taxon>Sclerotiniaceae</taxon>
        <taxon>Sclerotinia</taxon>
    </lineage>
</organism>
<comment type="caution">
    <text evidence="1">The sequence shown here is derived from an EMBL/GenBank/DDBJ whole genome shotgun (WGS) entry which is preliminary data.</text>
</comment>
<evidence type="ECO:0000313" key="1">
    <source>
        <dbReference type="EMBL" id="ESZ99488.1"/>
    </source>
</evidence>
<gene>
    <name evidence="1" type="ORF">SBOR_0151</name>
</gene>
<dbReference type="Proteomes" id="UP000019487">
    <property type="component" value="Unassembled WGS sequence"/>
</dbReference>
<protein>
    <recommendedName>
        <fullName evidence="3">F-box domain-containing protein</fullName>
    </recommendedName>
</protein>
<evidence type="ECO:0008006" key="3">
    <source>
        <dbReference type="Google" id="ProtNLM"/>
    </source>
</evidence>
<reference evidence="1 2" key="1">
    <citation type="journal article" date="2014" name="Genome Announc.">
        <title>Draft genome sequence of Sclerotinia borealis, a psychrophilic plant pathogenic fungus.</title>
        <authorList>
            <person name="Mardanov A.V."/>
            <person name="Beletsky A.V."/>
            <person name="Kadnikov V.V."/>
            <person name="Ignatov A.N."/>
            <person name="Ravin N.V."/>
        </authorList>
    </citation>
    <scope>NUCLEOTIDE SEQUENCE [LARGE SCALE GENOMIC DNA]</scope>
    <source>
        <strain evidence="2">F-4157</strain>
    </source>
</reference>
<sequence length="608" mass="68752">MANKNQPPKVSDISTGQKAYAKAMENAGTCQSAALVSKNVIQRQILLQGPTKTQREVHLPQETLRRICSYIEPNELPKVRLVSRGYSHAAAVPMFKTMRLTFLPTSFKRLLNVAESTTLQHHVLELIYDSEWNIDEQGNSTLDSVIHHYSYRSEFDEALAKLTNLNAVQFHPSCKVSGEPGYRTTKNGQLLEKDILFINRRGFDSFWSFLKSSLRNAPRLRSIIASQRIQFTLGGFTKLSNEETEALGRLYNLSLEVDGAFEDQLVAILSCTPNLRSLQLVHNSGQCDFSEVVNPSTRFHSLVSLKLVGFNLNERYFKQFLLANAHSLRSLSLRDLKLEITEEEYTSKKYRRSNQWIRMFHFFGQSMHLEEIELSGNLYTSLSGTWSAQIFLEGDDLYEPSSLMLRLKQYITHAEGGSFPLPHPDEDLTNVNLKKYGNNAGLFWYKILKKHGEIRLLKKEPSKPSAFKGILEWGDSDSDSDLDSVSEIDDYDASSDLLSELDNYDASDSPSPSSELESMAALDDFQSDTDDEYLSELEDPQAEIEEMTPESAFEQVKSLLLANQDSWTDGERETLIAMMGEFMTSGEEKGFDLNALEEEKPLSNGSAP</sequence>
<name>W9CTM2_SCLBF</name>
<dbReference type="InterPro" id="IPR032675">
    <property type="entry name" value="LRR_dom_sf"/>
</dbReference>
<dbReference type="HOGENOM" id="CLU_449160_0_0_1"/>
<evidence type="ECO:0000313" key="2">
    <source>
        <dbReference type="Proteomes" id="UP000019487"/>
    </source>
</evidence>
<keyword evidence="2" id="KW-1185">Reference proteome</keyword>
<proteinExistence type="predicted"/>
<dbReference type="AlphaFoldDB" id="W9CTM2"/>
<dbReference type="EMBL" id="AYSA01000005">
    <property type="protein sequence ID" value="ESZ99488.1"/>
    <property type="molecule type" value="Genomic_DNA"/>
</dbReference>
<dbReference type="SUPFAM" id="SSF52047">
    <property type="entry name" value="RNI-like"/>
    <property type="match status" value="1"/>
</dbReference>
<accession>W9CTM2</accession>
<dbReference type="OrthoDB" id="5422579at2759"/>
<dbReference type="Gene3D" id="3.80.10.10">
    <property type="entry name" value="Ribonuclease Inhibitor"/>
    <property type="match status" value="1"/>
</dbReference>